<protein>
    <recommendedName>
        <fullName evidence="5">GDSL esterase/lipase</fullName>
    </recommendedName>
</protein>
<dbReference type="PANTHER" id="PTHR45642">
    <property type="entry name" value="GDSL ESTERASE/LIPASE EXL3"/>
    <property type="match status" value="1"/>
</dbReference>
<dbReference type="Proteomes" id="UP000091857">
    <property type="component" value="Chromosome 16"/>
</dbReference>
<keyword evidence="4" id="KW-1185">Reference proteome</keyword>
<dbReference type="AlphaFoldDB" id="A0A2C9U9D0"/>
<dbReference type="Pfam" id="PF00657">
    <property type="entry name" value="Lipase_GDSL"/>
    <property type="match status" value="1"/>
</dbReference>
<dbReference type="EMBL" id="CM004402">
    <property type="protein sequence ID" value="OAY26266.1"/>
    <property type="molecule type" value="Genomic_DNA"/>
</dbReference>
<dbReference type="InterPro" id="IPR050592">
    <property type="entry name" value="GDSL_lipolytic_enzyme"/>
</dbReference>
<proteinExistence type="inferred from homology"/>
<evidence type="ECO:0000256" key="2">
    <source>
        <dbReference type="SAM" id="SignalP"/>
    </source>
</evidence>
<dbReference type="OrthoDB" id="1600564at2759"/>
<evidence type="ECO:0000313" key="3">
    <source>
        <dbReference type="EMBL" id="OAY26266.1"/>
    </source>
</evidence>
<keyword evidence="2" id="KW-0732">Signal</keyword>
<dbReference type="InterPro" id="IPR001087">
    <property type="entry name" value="GDSL"/>
</dbReference>
<dbReference type="InterPro" id="IPR035669">
    <property type="entry name" value="SGNH_plant_lipase-like"/>
</dbReference>
<comment type="caution">
    <text evidence="3">The sequence shown here is derived from an EMBL/GenBank/DDBJ whole genome shotgun (WGS) entry which is preliminary data.</text>
</comment>
<dbReference type="CDD" id="cd01837">
    <property type="entry name" value="SGNH_plant_lipase_like"/>
    <property type="match status" value="1"/>
</dbReference>
<name>A0A2C9U9D0_MANES</name>
<feature type="chain" id="PRO_5013107323" description="GDSL esterase/lipase" evidence="2">
    <location>
        <begin position="23"/>
        <end position="357"/>
    </location>
</feature>
<dbReference type="STRING" id="3983.A0A2C9U9D0"/>
<dbReference type="OMA" id="MKGNFPP"/>
<organism evidence="3 4">
    <name type="scientific">Manihot esculenta</name>
    <name type="common">Cassava</name>
    <name type="synonym">Jatropha manihot</name>
    <dbReference type="NCBI Taxonomy" id="3983"/>
    <lineage>
        <taxon>Eukaryota</taxon>
        <taxon>Viridiplantae</taxon>
        <taxon>Streptophyta</taxon>
        <taxon>Embryophyta</taxon>
        <taxon>Tracheophyta</taxon>
        <taxon>Spermatophyta</taxon>
        <taxon>Magnoliopsida</taxon>
        <taxon>eudicotyledons</taxon>
        <taxon>Gunneridae</taxon>
        <taxon>Pentapetalae</taxon>
        <taxon>rosids</taxon>
        <taxon>fabids</taxon>
        <taxon>Malpighiales</taxon>
        <taxon>Euphorbiaceae</taxon>
        <taxon>Crotonoideae</taxon>
        <taxon>Manihoteae</taxon>
        <taxon>Manihot</taxon>
    </lineage>
</organism>
<comment type="similarity">
    <text evidence="1">Belongs to the 'GDSL' lipolytic enzyme family.</text>
</comment>
<evidence type="ECO:0000256" key="1">
    <source>
        <dbReference type="ARBA" id="ARBA00008668"/>
    </source>
</evidence>
<evidence type="ECO:0008006" key="5">
    <source>
        <dbReference type="Google" id="ProtNLM"/>
    </source>
</evidence>
<gene>
    <name evidence="3" type="ORF">MANES_16G034300v8</name>
</gene>
<evidence type="ECO:0000313" key="4">
    <source>
        <dbReference type="Proteomes" id="UP000091857"/>
    </source>
</evidence>
<dbReference type="Gene3D" id="3.40.50.1110">
    <property type="entry name" value="SGNH hydrolase"/>
    <property type="match status" value="1"/>
</dbReference>
<dbReference type="InterPro" id="IPR036514">
    <property type="entry name" value="SGNH_hydro_sf"/>
</dbReference>
<dbReference type="Gramene" id="Manes.16G034300.1.v8.1">
    <property type="protein sequence ID" value="Manes.16G034300.1.v8.1.CDS"/>
    <property type="gene ID" value="Manes.16G034300.v8.1"/>
</dbReference>
<dbReference type="FunFam" id="3.40.50.1110:FF:000003">
    <property type="entry name" value="GDSL esterase/lipase APG"/>
    <property type="match status" value="1"/>
</dbReference>
<sequence>MGTMMTLAAALSLVLLPFLSWGVDVHQVRQLAAKNNVTCVLVFGDSSVDPGNNNRLPTSIKSNFLPYGRDFFNGRPTGRFSNGRLATDFIAEAIGYTKAIPAFLDPNVKATNLIHGVSFASAASGYDDLTANLSNVLPVSKQLEYFKHYKLQLVRLVGKHKAENIIRNAIFVISMGSNDFIQNYYLEPIRPKQFPVEEYQNYLASRMVEDIKEMHRLGATRVIVVGVPPLGCMPLVKTLKDAKICDQTYNQVALSFNSKLQQKLAMLRKTLGIKDAYVDCYKIIKNAVDRPKEYDLEETSKGCCGSGTIEYGDACRGMKTCEDASKYAFWDAVHPTEKMYQIVAEEAMRSLNEALLR</sequence>
<reference evidence="4" key="1">
    <citation type="journal article" date="2016" name="Nat. Biotechnol.">
        <title>Sequencing wild and cultivated cassava and related species reveals extensive interspecific hybridization and genetic diversity.</title>
        <authorList>
            <person name="Bredeson J.V."/>
            <person name="Lyons J.B."/>
            <person name="Prochnik S.E."/>
            <person name="Wu G.A."/>
            <person name="Ha C.M."/>
            <person name="Edsinger-Gonzales E."/>
            <person name="Grimwood J."/>
            <person name="Schmutz J."/>
            <person name="Rabbi I.Y."/>
            <person name="Egesi C."/>
            <person name="Nauluvula P."/>
            <person name="Lebot V."/>
            <person name="Ndunguru J."/>
            <person name="Mkamilo G."/>
            <person name="Bart R.S."/>
            <person name="Setter T.L."/>
            <person name="Gleadow R.M."/>
            <person name="Kulakow P."/>
            <person name="Ferguson M.E."/>
            <person name="Rounsley S."/>
            <person name="Rokhsar D.S."/>
        </authorList>
    </citation>
    <scope>NUCLEOTIDE SEQUENCE [LARGE SCALE GENOMIC DNA]</scope>
    <source>
        <strain evidence="4">cv. AM560-2</strain>
    </source>
</reference>
<accession>A0A2C9U9D0</accession>
<feature type="signal peptide" evidence="2">
    <location>
        <begin position="1"/>
        <end position="22"/>
    </location>
</feature>
<dbReference type="PANTHER" id="PTHR45642:SF7">
    <property type="entry name" value="GDSL ESTERASE_LIPASE"/>
    <property type="match status" value="1"/>
</dbReference>
<dbReference type="SUPFAM" id="SSF52266">
    <property type="entry name" value="SGNH hydrolase"/>
    <property type="match status" value="1"/>
</dbReference>
<dbReference type="GO" id="GO:0016788">
    <property type="term" value="F:hydrolase activity, acting on ester bonds"/>
    <property type="evidence" value="ECO:0007669"/>
    <property type="project" value="InterPro"/>
</dbReference>